<proteinExistence type="predicted"/>
<keyword evidence="1" id="KW-0004">4Fe-4S</keyword>
<dbReference type="CDD" id="cd10033">
    <property type="entry name" value="UDG_like"/>
    <property type="match status" value="1"/>
</dbReference>
<dbReference type="SMART" id="SM00987">
    <property type="entry name" value="UreE_C"/>
    <property type="match status" value="1"/>
</dbReference>
<evidence type="ECO:0000256" key="1">
    <source>
        <dbReference type="ARBA" id="ARBA00022485"/>
    </source>
</evidence>
<evidence type="ECO:0000313" key="10">
    <source>
        <dbReference type="Proteomes" id="UP000245263"/>
    </source>
</evidence>
<protein>
    <submittedName>
        <fullName evidence="9">Uracil-DNA glycosylase</fullName>
    </submittedName>
</protein>
<evidence type="ECO:0000256" key="6">
    <source>
        <dbReference type="ARBA" id="ARBA00023014"/>
    </source>
</evidence>
<feature type="domain" description="Uracil-DNA glycosylase-like" evidence="8">
    <location>
        <begin position="24"/>
        <end position="189"/>
    </location>
</feature>
<keyword evidence="4" id="KW-0378">Hydrolase</keyword>
<keyword evidence="6" id="KW-0411">Iron-sulfur</keyword>
<evidence type="ECO:0000256" key="5">
    <source>
        <dbReference type="ARBA" id="ARBA00023004"/>
    </source>
</evidence>
<reference evidence="9 10" key="1">
    <citation type="submission" date="2021-08" db="EMBL/GenBank/DDBJ databases">
        <title>Complete genome sequence of Leptospira kobayashii strain E30.</title>
        <authorList>
            <person name="Nakao R."/>
            <person name="Nakamura S."/>
            <person name="Masuzawa T."/>
            <person name="Koizumi N."/>
        </authorList>
    </citation>
    <scope>NUCLEOTIDE SEQUENCE [LARGE SCALE GENOMIC DNA]</scope>
    <source>
        <strain evidence="9 10">E30</strain>
    </source>
</reference>
<keyword evidence="3" id="KW-0227">DNA damage</keyword>
<dbReference type="Proteomes" id="UP000245263">
    <property type="component" value="Chromosome 1"/>
</dbReference>
<organism evidence="9 10">
    <name type="scientific">Leptospira kobayashii</name>
    <dbReference type="NCBI Taxonomy" id="1917830"/>
    <lineage>
        <taxon>Bacteria</taxon>
        <taxon>Pseudomonadati</taxon>
        <taxon>Spirochaetota</taxon>
        <taxon>Spirochaetia</taxon>
        <taxon>Leptospirales</taxon>
        <taxon>Leptospiraceae</taxon>
        <taxon>Leptospira</taxon>
    </lineage>
</organism>
<dbReference type="Pfam" id="PF03167">
    <property type="entry name" value="UDG"/>
    <property type="match status" value="1"/>
</dbReference>
<keyword evidence="7" id="KW-0234">DNA repair</keyword>
<dbReference type="PANTHER" id="PTHR33693">
    <property type="entry name" value="TYPE-5 URACIL-DNA GLYCOSYLASE"/>
    <property type="match status" value="1"/>
</dbReference>
<dbReference type="Gene3D" id="3.40.470.10">
    <property type="entry name" value="Uracil-DNA glycosylase-like domain"/>
    <property type="match status" value="1"/>
</dbReference>
<dbReference type="PANTHER" id="PTHR33693:SF1">
    <property type="entry name" value="TYPE-4 URACIL-DNA GLYCOSYLASE"/>
    <property type="match status" value="1"/>
</dbReference>
<dbReference type="SMART" id="SM00986">
    <property type="entry name" value="UDG"/>
    <property type="match status" value="1"/>
</dbReference>
<sequence>MLTLNEHIHTLLDCRKCPDMQGKPVHGCIPKTKIISIGQAPGIHEERLGRPFAYTAGKTLFQWFSRIGVEEEVYRKKVNMAAVCRCFPGKAKSGDRKPSKSEIENCRPWLEFEIQFHKPKLILPIGKLAIAELVGTEKFKLEDIVGTIQKKEWFGVTFDWIALPHPSGLNVWNHTDIGKRRIGEALELIRSHKTWEETFGHSSKIGSLSK</sequence>
<dbReference type="InterPro" id="IPR005122">
    <property type="entry name" value="Uracil-DNA_glycosylase-like"/>
</dbReference>
<evidence type="ECO:0000256" key="2">
    <source>
        <dbReference type="ARBA" id="ARBA00022723"/>
    </source>
</evidence>
<gene>
    <name evidence="9" type="ORF">LPTSP3_g35030</name>
</gene>
<dbReference type="RefSeq" id="WP_109021599.1">
    <property type="nucleotide sequence ID" value="NZ_AP025028.1"/>
</dbReference>
<name>A0ABN6KH44_9LEPT</name>
<evidence type="ECO:0000256" key="4">
    <source>
        <dbReference type="ARBA" id="ARBA00022801"/>
    </source>
</evidence>
<dbReference type="EMBL" id="AP025028">
    <property type="protein sequence ID" value="BDA80573.1"/>
    <property type="molecule type" value="Genomic_DNA"/>
</dbReference>
<keyword evidence="10" id="KW-1185">Reference proteome</keyword>
<evidence type="ECO:0000256" key="3">
    <source>
        <dbReference type="ARBA" id="ARBA00022763"/>
    </source>
</evidence>
<keyword evidence="5" id="KW-0408">Iron</keyword>
<dbReference type="InterPro" id="IPR051536">
    <property type="entry name" value="UDG_Type-4/5"/>
</dbReference>
<dbReference type="SUPFAM" id="SSF52141">
    <property type="entry name" value="Uracil-DNA glycosylase-like"/>
    <property type="match status" value="1"/>
</dbReference>
<dbReference type="InterPro" id="IPR036895">
    <property type="entry name" value="Uracil-DNA_glycosylase-like_sf"/>
</dbReference>
<accession>A0ABN6KH44</accession>
<evidence type="ECO:0000259" key="8">
    <source>
        <dbReference type="SMART" id="SM00986"/>
    </source>
</evidence>
<keyword evidence="2" id="KW-0479">Metal-binding</keyword>
<evidence type="ECO:0000256" key="7">
    <source>
        <dbReference type="ARBA" id="ARBA00023204"/>
    </source>
</evidence>
<evidence type="ECO:0000313" key="9">
    <source>
        <dbReference type="EMBL" id="BDA80573.1"/>
    </source>
</evidence>